<dbReference type="OMA" id="HFWAVIR"/>
<proteinExistence type="predicted"/>
<evidence type="ECO:0000313" key="4">
    <source>
        <dbReference type="EnsemblPlants" id="Kaladp0045s0109.1.v1.1"/>
    </source>
</evidence>
<dbReference type="InterPro" id="IPR011990">
    <property type="entry name" value="TPR-like_helical_dom_sf"/>
</dbReference>
<accession>A0A7N0TSP9</accession>
<dbReference type="Pfam" id="PF01535">
    <property type="entry name" value="PPR"/>
    <property type="match status" value="1"/>
</dbReference>
<dbReference type="Gene3D" id="1.25.40.10">
    <property type="entry name" value="Tetratricopeptide repeat domain"/>
    <property type="match status" value="2"/>
</dbReference>
<dbReference type="PANTHER" id="PTHR47493">
    <property type="entry name" value="OS08G0520200 PROTEIN"/>
    <property type="match status" value="1"/>
</dbReference>
<dbReference type="PANTHER" id="PTHR47493:SF3">
    <property type="entry name" value="PENTACOTRIPEPTIDE-REPEAT REGION OF PRORP DOMAIN-CONTAINING PROTEIN"/>
    <property type="match status" value="1"/>
</dbReference>
<keyword evidence="1" id="KW-0677">Repeat</keyword>
<dbReference type="PROSITE" id="PS51375">
    <property type="entry name" value="PPR"/>
    <property type="match status" value="2"/>
</dbReference>
<dbReference type="InterPro" id="IPR002885">
    <property type="entry name" value="PPR_rpt"/>
</dbReference>
<keyword evidence="5" id="KW-1185">Reference proteome</keyword>
<name>A0A7N0TSP9_KALFE</name>
<evidence type="ECO:0000256" key="2">
    <source>
        <dbReference type="PROSITE-ProRule" id="PRU00708"/>
    </source>
</evidence>
<sequence>MELKLRMKCQAPQTWQRSRRHTNEDSLRRSLKGPEYPNKPSTLRLQPCQPLPPLELQTGYDHSHALPHQRRVWRRARVPFQTPSEHQALRRLLDKLRESTSAVGVLGKDGDWSQSQFWVAVKFLAGASRFAEILPLFHKWTSLEQSRVNASNYEKIIGLLSDEGLVTEASALFAELKSLDLTPSSSSYSSIICGLAKKGGFAKALSFLDEMIEVNLIPDSQTFHALIQAYGRYNMYDEIGDCLKRMEVVGCLPDHLTCNLLIQEFSRGGLIKRMEKLYHTALTKRVHLQPSTSVAMLDAYAKFGPIDRMEKMLKRVVNSNSQIKDDSVRKVATVYIDNYMFSRLDDLGLALSSISGSPDLVWCLRLLSHACLLSRKGMDSVIGAMEVAGVSWTITTANIILLTYLKMQDFTHLRAVLHDLVTNQIKPDMVTVGILFDAIGNGFDGTHTLQLWQRMGFLSEALELSTDPLVLAAFGKGKFLKCCEDIYSRFDPEDREGRNWSYKELIDLVPRICG</sequence>
<feature type="region of interest" description="Disordered" evidence="3">
    <location>
        <begin position="8"/>
        <end position="48"/>
    </location>
</feature>
<organism evidence="4 5">
    <name type="scientific">Kalanchoe fedtschenkoi</name>
    <name type="common">Lavender scallops</name>
    <name type="synonym">South American air plant</name>
    <dbReference type="NCBI Taxonomy" id="63787"/>
    <lineage>
        <taxon>Eukaryota</taxon>
        <taxon>Viridiplantae</taxon>
        <taxon>Streptophyta</taxon>
        <taxon>Embryophyta</taxon>
        <taxon>Tracheophyta</taxon>
        <taxon>Spermatophyta</taxon>
        <taxon>Magnoliopsida</taxon>
        <taxon>eudicotyledons</taxon>
        <taxon>Gunneridae</taxon>
        <taxon>Pentapetalae</taxon>
        <taxon>Saxifragales</taxon>
        <taxon>Crassulaceae</taxon>
        <taxon>Kalanchoe</taxon>
    </lineage>
</organism>
<feature type="repeat" description="PPR" evidence="2">
    <location>
        <begin position="219"/>
        <end position="253"/>
    </location>
</feature>
<dbReference type="NCBIfam" id="TIGR00756">
    <property type="entry name" value="PPR"/>
    <property type="match status" value="2"/>
</dbReference>
<dbReference type="EnsemblPlants" id="Kaladp0045s0109.1.v1.1">
    <property type="protein sequence ID" value="Kaladp0045s0109.1.v1.1"/>
    <property type="gene ID" value="Kaladp0045s0109.v1.1"/>
</dbReference>
<evidence type="ECO:0000256" key="1">
    <source>
        <dbReference type="ARBA" id="ARBA00022737"/>
    </source>
</evidence>
<evidence type="ECO:0008006" key="6">
    <source>
        <dbReference type="Google" id="ProtNLM"/>
    </source>
</evidence>
<protein>
    <recommendedName>
        <fullName evidence="6">Pentatricopeptide repeat-containing protein</fullName>
    </recommendedName>
</protein>
<evidence type="ECO:0000313" key="5">
    <source>
        <dbReference type="Proteomes" id="UP000594263"/>
    </source>
</evidence>
<dbReference type="Proteomes" id="UP000594263">
    <property type="component" value="Unplaced"/>
</dbReference>
<evidence type="ECO:0000256" key="3">
    <source>
        <dbReference type="SAM" id="MobiDB-lite"/>
    </source>
</evidence>
<feature type="repeat" description="PPR" evidence="2">
    <location>
        <begin position="184"/>
        <end position="218"/>
    </location>
</feature>
<dbReference type="Gramene" id="Kaladp0045s0109.1.v1.1">
    <property type="protein sequence ID" value="Kaladp0045s0109.1.v1.1"/>
    <property type="gene ID" value="Kaladp0045s0109.v1.1"/>
</dbReference>
<dbReference type="AlphaFoldDB" id="A0A7N0TSP9"/>
<reference evidence="4" key="1">
    <citation type="submission" date="2021-01" db="UniProtKB">
        <authorList>
            <consortium name="EnsemblPlants"/>
        </authorList>
    </citation>
    <scope>IDENTIFICATION</scope>
</reference>
<dbReference type="Pfam" id="PF13041">
    <property type="entry name" value="PPR_2"/>
    <property type="match status" value="1"/>
</dbReference>